<feature type="compositionally biased region" description="Basic residues" evidence="2">
    <location>
        <begin position="128"/>
        <end position="169"/>
    </location>
</feature>
<dbReference type="RefSeq" id="XP_014668746.1">
    <property type="nucleotide sequence ID" value="XM_014813260.1"/>
</dbReference>
<gene>
    <name evidence="5" type="primary">LOC106809982</name>
</gene>
<dbReference type="SUPFAM" id="SSF54928">
    <property type="entry name" value="RNA-binding domain, RBD"/>
    <property type="match status" value="1"/>
</dbReference>
<dbReference type="InterPro" id="IPR000504">
    <property type="entry name" value="RRM_dom"/>
</dbReference>
<dbReference type="InterPro" id="IPR050441">
    <property type="entry name" value="RBM"/>
</dbReference>
<dbReference type="CDD" id="cd12312">
    <property type="entry name" value="RRM_SRSF10_SRSF12"/>
    <property type="match status" value="1"/>
</dbReference>
<feature type="compositionally biased region" description="Low complexity" evidence="2">
    <location>
        <begin position="177"/>
        <end position="188"/>
    </location>
</feature>
<dbReference type="Pfam" id="PF00076">
    <property type="entry name" value="RRM_1"/>
    <property type="match status" value="1"/>
</dbReference>
<feature type="domain" description="RRM" evidence="3">
    <location>
        <begin position="10"/>
        <end position="88"/>
    </location>
</feature>
<accession>A0ABM1E975</accession>
<organism evidence="4 5">
    <name type="scientific">Priapulus caudatus</name>
    <name type="common">Priapulid worm</name>
    <dbReference type="NCBI Taxonomy" id="37621"/>
    <lineage>
        <taxon>Eukaryota</taxon>
        <taxon>Metazoa</taxon>
        <taxon>Ecdysozoa</taxon>
        <taxon>Scalidophora</taxon>
        <taxon>Priapulida</taxon>
        <taxon>Priapulimorpha</taxon>
        <taxon>Priapulimorphida</taxon>
        <taxon>Priapulidae</taxon>
        <taxon>Priapulus</taxon>
    </lineage>
</organism>
<name>A0ABM1E975_PRICU</name>
<feature type="region of interest" description="Disordered" evidence="2">
    <location>
        <begin position="87"/>
        <end position="197"/>
    </location>
</feature>
<protein>
    <submittedName>
        <fullName evidence="5">Serine/arginine-rich splicing factor 10-like</fullName>
    </submittedName>
</protein>
<dbReference type="Proteomes" id="UP000695022">
    <property type="component" value="Unplaced"/>
</dbReference>
<evidence type="ECO:0000256" key="2">
    <source>
        <dbReference type="SAM" id="MobiDB-lite"/>
    </source>
</evidence>
<dbReference type="PANTHER" id="PTHR48034">
    <property type="entry name" value="TRANSFORMER-2 SEX-DETERMINING PROTEIN-RELATED"/>
    <property type="match status" value="1"/>
</dbReference>
<sequence length="197" mass="23420">MSRYSRPPNTSLYIRNVPDGTRPEELRSLFGKYGPIKDVYVPLDYYTRRPRGFAYVQFDDIRDAEDALYGLDRTRFYGRELEVEFAQGDRKNPNQMRVKDPRRSPYRGRGSYDDRDRERDRDRDGRGRRYSRRSRSRSRSKSRGREHRERRRTRSKSRSGSRTHSKPRRSTTPQERSLSPSNVSPPVLDESRSPSPQ</sequence>
<dbReference type="InterPro" id="IPR035979">
    <property type="entry name" value="RBD_domain_sf"/>
</dbReference>
<keyword evidence="4" id="KW-1185">Reference proteome</keyword>
<evidence type="ECO:0000313" key="4">
    <source>
        <dbReference type="Proteomes" id="UP000695022"/>
    </source>
</evidence>
<feature type="compositionally biased region" description="Basic and acidic residues" evidence="2">
    <location>
        <begin position="110"/>
        <end position="127"/>
    </location>
</feature>
<reference evidence="5" key="1">
    <citation type="submission" date="2025-08" db="UniProtKB">
        <authorList>
            <consortium name="RefSeq"/>
        </authorList>
    </citation>
    <scope>IDENTIFICATION</scope>
</reference>
<dbReference type="GeneID" id="106809982"/>
<dbReference type="SMART" id="SM00360">
    <property type="entry name" value="RRM"/>
    <property type="match status" value="1"/>
</dbReference>
<dbReference type="InterPro" id="IPR012677">
    <property type="entry name" value="Nucleotide-bd_a/b_plait_sf"/>
</dbReference>
<feature type="compositionally biased region" description="Basic and acidic residues" evidence="2">
    <location>
        <begin position="87"/>
        <end position="103"/>
    </location>
</feature>
<proteinExistence type="predicted"/>
<evidence type="ECO:0000256" key="1">
    <source>
        <dbReference type="PROSITE-ProRule" id="PRU00176"/>
    </source>
</evidence>
<dbReference type="Gene3D" id="3.30.70.330">
    <property type="match status" value="1"/>
</dbReference>
<evidence type="ECO:0000313" key="5">
    <source>
        <dbReference type="RefSeq" id="XP_014668746.1"/>
    </source>
</evidence>
<evidence type="ECO:0000259" key="3">
    <source>
        <dbReference type="PROSITE" id="PS50102"/>
    </source>
</evidence>
<keyword evidence="1" id="KW-0694">RNA-binding</keyword>
<dbReference type="PROSITE" id="PS50102">
    <property type="entry name" value="RRM"/>
    <property type="match status" value="1"/>
</dbReference>